<dbReference type="Pfam" id="PF01841">
    <property type="entry name" value="Transglut_core"/>
    <property type="match status" value="1"/>
</dbReference>
<evidence type="ECO:0000259" key="3">
    <source>
        <dbReference type="SMART" id="SM00460"/>
    </source>
</evidence>
<feature type="compositionally biased region" description="Basic and acidic residues" evidence="1">
    <location>
        <begin position="304"/>
        <end position="316"/>
    </location>
</feature>
<feature type="transmembrane region" description="Helical" evidence="2">
    <location>
        <begin position="110"/>
        <end position="129"/>
    </location>
</feature>
<feature type="compositionally biased region" description="Low complexity" evidence="1">
    <location>
        <begin position="575"/>
        <end position="592"/>
    </location>
</feature>
<dbReference type="PANTHER" id="PTHR42736">
    <property type="entry name" value="PROTEIN-GLUTAMINE GAMMA-GLUTAMYLTRANSFERASE"/>
    <property type="match status" value="1"/>
</dbReference>
<feature type="transmembrane region" description="Helical" evidence="2">
    <location>
        <begin position="205"/>
        <end position="232"/>
    </location>
</feature>
<dbReference type="PANTHER" id="PTHR42736:SF1">
    <property type="entry name" value="PROTEIN-GLUTAMINE GAMMA-GLUTAMYLTRANSFERASE"/>
    <property type="match status" value="1"/>
</dbReference>
<feature type="region of interest" description="Disordered" evidence="1">
    <location>
        <begin position="547"/>
        <end position="602"/>
    </location>
</feature>
<sequence>MSRARPLETLLAAVAVLVASWPVRTLLIGDTWIRPVLLLLALVAVIGMVGRAVGAPRSLTAAAQLVGVLGGTALLHLHDHLAPSQLPGAIGDLFVDATNTLSRYAAPAPATPGIVFALTLIVPLVAVLVDLMSVGMRMPALAGMPLLALFLMSTSNTGEPLNPVYFVALAAAWLLMLAQGGMQLLRRWSSTEAYSRTPERLEDRFGIAGYSSTARWVGAGTVLLAILVPAFLPHLPPRYLSDGLARSGSGGGNVGVVGFSDRLDLEQNLRSRSQEPVLRYTTSDPDPPPLRAMSMSMYAGGNWVHDDPPRERRGTNNERLPSPDGLGSQPITLFRTKVSANGVDSPIVAVPWPVSSADMGDTSWTYEPSAAMPRVSDRPDSYQITYSKLGPSARPNGSHASAPAVPSNTLRVDPLSADRVQQTADGIVRSNDSDFTKAIKIQDWLRDPSRFTYSLTLKPTQVVNGAPLDPISNFLVTRQGYCTQFATAMVMLARSQDIPARLAVGFLPGTADGQSYQVRQSDAHAWPELYFPGLGWTRFEPTPGVRAGTVPEYAGGSSSTSGPGAGRESQEATDTRTSTAPPTPTAPSADTRQTGGGASEQSWLSSSTTWWTLLVLVVGALGALVVPVAARWRREQPLRRAQDGREHVEGEWHALQSRLEDLGVAPPAGRTPRQAEQHYRQHATLGGEGRAALHRAVRTLEASRYAAPTTSPETLEQDADRILRDVRGNASWSVRTAALLAPRTGRLAVRSGLRAVLSAPGRWFDRRGRSGG</sequence>
<protein>
    <submittedName>
        <fullName evidence="4">DUF3488 and transglutaminase-like domain-containing protein</fullName>
    </submittedName>
</protein>
<keyword evidence="2" id="KW-1133">Transmembrane helix</keyword>
<evidence type="ECO:0000256" key="1">
    <source>
        <dbReference type="SAM" id="MobiDB-lite"/>
    </source>
</evidence>
<feature type="transmembrane region" description="Helical" evidence="2">
    <location>
        <begin position="35"/>
        <end position="54"/>
    </location>
</feature>
<dbReference type="Gene3D" id="3.10.620.30">
    <property type="match status" value="1"/>
</dbReference>
<dbReference type="Proteomes" id="UP001528912">
    <property type="component" value="Unassembled WGS sequence"/>
</dbReference>
<name>A0ABT6C5S1_9MICO</name>
<keyword evidence="2" id="KW-0472">Membrane</keyword>
<dbReference type="InterPro" id="IPR021878">
    <property type="entry name" value="TgpA_N"/>
</dbReference>
<feature type="transmembrane region" description="Helical" evidence="2">
    <location>
        <begin position="610"/>
        <end position="630"/>
    </location>
</feature>
<dbReference type="RefSeq" id="WP_277191843.1">
    <property type="nucleotide sequence ID" value="NZ_JAROAV010000027.1"/>
</dbReference>
<dbReference type="InterPro" id="IPR052901">
    <property type="entry name" value="Bact_TGase-like"/>
</dbReference>
<reference evidence="4 5" key="1">
    <citation type="submission" date="2023-03" db="EMBL/GenBank/DDBJ databases">
        <title>YIM 133296 draft genome.</title>
        <authorList>
            <person name="Xiong L."/>
        </authorList>
    </citation>
    <scope>NUCLEOTIDE SEQUENCE [LARGE SCALE GENOMIC DNA]</scope>
    <source>
        <strain evidence="4 5">YIM 133296</strain>
    </source>
</reference>
<keyword evidence="2" id="KW-0812">Transmembrane</keyword>
<dbReference type="SMART" id="SM00460">
    <property type="entry name" value="TGc"/>
    <property type="match status" value="1"/>
</dbReference>
<dbReference type="InterPro" id="IPR002931">
    <property type="entry name" value="Transglutaminase-like"/>
</dbReference>
<keyword evidence="5" id="KW-1185">Reference proteome</keyword>
<comment type="caution">
    <text evidence="4">The sequence shown here is derived from an EMBL/GenBank/DDBJ whole genome shotgun (WGS) entry which is preliminary data.</text>
</comment>
<feature type="domain" description="Transglutaminase-like" evidence="3">
    <location>
        <begin position="474"/>
        <end position="543"/>
    </location>
</feature>
<evidence type="ECO:0000313" key="5">
    <source>
        <dbReference type="Proteomes" id="UP001528912"/>
    </source>
</evidence>
<feature type="region of interest" description="Disordered" evidence="1">
    <location>
        <begin position="302"/>
        <end position="330"/>
    </location>
</feature>
<feature type="region of interest" description="Disordered" evidence="1">
    <location>
        <begin position="270"/>
        <end position="290"/>
    </location>
</feature>
<organism evidence="4 5">
    <name type="scientific">Luteipulveratus flavus</name>
    <dbReference type="NCBI Taxonomy" id="3031728"/>
    <lineage>
        <taxon>Bacteria</taxon>
        <taxon>Bacillati</taxon>
        <taxon>Actinomycetota</taxon>
        <taxon>Actinomycetes</taxon>
        <taxon>Micrococcales</taxon>
        <taxon>Dermacoccaceae</taxon>
        <taxon>Luteipulveratus</taxon>
    </lineage>
</organism>
<dbReference type="SUPFAM" id="SSF54001">
    <property type="entry name" value="Cysteine proteinases"/>
    <property type="match status" value="1"/>
</dbReference>
<accession>A0ABT6C5S1</accession>
<dbReference type="Pfam" id="PF11992">
    <property type="entry name" value="TgpA_N"/>
    <property type="match status" value="1"/>
</dbReference>
<dbReference type="EMBL" id="JAROAV010000027">
    <property type="protein sequence ID" value="MDF8264232.1"/>
    <property type="molecule type" value="Genomic_DNA"/>
</dbReference>
<proteinExistence type="predicted"/>
<evidence type="ECO:0000313" key="4">
    <source>
        <dbReference type="EMBL" id="MDF8264232.1"/>
    </source>
</evidence>
<evidence type="ECO:0000256" key="2">
    <source>
        <dbReference type="SAM" id="Phobius"/>
    </source>
</evidence>
<gene>
    <name evidence="4" type="ORF">P4R38_08265</name>
</gene>
<dbReference type="InterPro" id="IPR038765">
    <property type="entry name" value="Papain-like_cys_pep_sf"/>
</dbReference>
<feature type="region of interest" description="Disordered" evidence="1">
    <location>
        <begin position="390"/>
        <end position="410"/>
    </location>
</feature>
<feature type="transmembrane region" description="Helical" evidence="2">
    <location>
        <begin position="164"/>
        <end position="185"/>
    </location>
</feature>